<evidence type="ECO:0000313" key="2">
    <source>
        <dbReference type="Proteomes" id="UP001596237"/>
    </source>
</evidence>
<evidence type="ECO:0000313" key="1">
    <source>
        <dbReference type="EMBL" id="MFC6388507.1"/>
    </source>
</evidence>
<comment type="caution">
    <text evidence="1">The sequence shown here is derived from an EMBL/GenBank/DDBJ whole genome shotgun (WGS) entry which is preliminary data.</text>
</comment>
<name>A0ABW1WIV9_9HYPH</name>
<gene>
    <name evidence="1" type="ORF">ACFQDP_03925</name>
</gene>
<dbReference type="Proteomes" id="UP001596237">
    <property type="component" value="Unassembled WGS sequence"/>
</dbReference>
<proteinExistence type="predicted"/>
<dbReference type="RefSeq" id="WP_378738777.1">
    <property type="nucleotide sequence ID" value="NZ_JBHSTT010000012.1"/>
</dbReference>
<dbReference type="EMBL" id="JBHSTT010000012">
    <property type="protein sequence ID" value="MFC6388507.1"/>
    <property type="molecule type" value="Genomic_DNA"/>
</dbReference>
<feature type="non-terminal residue" evidence="1">
    <location>
        <position position="146"/>
    </location>
</feature>
<accession>A0ABW1WIV9</accession>
<sequence length="146" mass="15961">MTLMTARPWKHPKTGTYYLRQRTPLDLLHSVKGQSVALPVGDAFITVKVGDAIQASLLTKDIAEARSRHSVADGALKRFWEAQRKGPARLNQRQITALGGLAEAGTRARSREPVKATRGGMGWVPFGVWRTLDAGTSPGADQPRFE</sequence>
<organism evidence="1 2">
    <name type="scientific">Methylorubrum zatmanii</name>
    <dbReference type="NCBI Taxonomy" id="29429"/>
    <lineage>
        <taxon>Bacteria</taxon>
        <taxon>Pseudomonadati</taxon>
        <taxon>Pseudomonadota</taxon>
        <taxon>Alphaproteobacteria</taxon>
        <taxon>Hyphomicrobiales</taxon>
        <taxon>Methylobacteriaceae</taxon>
        <taxon>Methylorubrum</taxon>
    </lineage>
</organism>
<protein>
    <submittedName>
        <fullName evidence="1">DUF6538 domain-containing protein</fullName>
    </submittedName>
</protein>
<keyword evidence="2" id="KW-1185">Reference proteome</keyword>
<reference evidence="2" key="1">
    <citation type="journal article" date="2019" name="Int. J. Syst. Evol. Microbiol.">
        <title>The Global Catalogue of Microorganisms (GCM) 10K type strain sequencing project: providing services to taxonomists for standard genome sequencing and annotation.</title>
        <authorList>
            <consortium name="The Broad Institute Genomics Platform"/>
            <consortium name="The Broad Institute Genome Sequencing Center for Infectious Disease"/>
            <person name="Wu L."/>
            <person name="Ma J."/>
        </authorList>
    </citation>
    <scope>NUCLEOTIDE SEQUENCE [LARGE SCALE GENOMIC DNA]</scope>
    <source>
        <strain evidence="2">CCUG 36916</strain>
    </source>
</reference>